<dbReference type="EMBL" id="FOCT01000001">
    <property type="protein sequence ID" value="SEM77299.1"/>
    <property type="molecule type" value="Genomic_DNA"/>
</dbReference>
<proteinExistence type="predicted"/>
<dbReference type="AlphaFoldDB" id="A0A1H8B4Q9"/>
<gene>
    <name evidence="1" type="ORF">SAMN05216404_101112</name>
</gene>
<dbReference type="Proteomes" id="UP000183898">
    <property type="component" value="Unassembled WGS sequence"/>
</dbReference>
<name>A0A1H8B4Q9_9PROT</name>
<accession>A0A1H8B4Q9</accession>
<evidence type="ECO:0000313" key="1">
    <source>
        <dbReference type="EMBL" id="SEM77299.1"/>
    </source>
</evidence>
<organism evidence="1 2">
    <name type="scientific">Nitrosospira multiformis</name>
    <dbReference type="NCBI Taxonomy" id="1231"/>
    <lineage>
        <taxon>Bacteria</taxon>
        <taxon>Pseudomonadati</taxon>
        <taxon>Pseudomonadota</taxon>
        <taxon>Betaproteobacteria</taxon>
        <taxon>Nitrosomonadales</taxon>
        <taxon>Nitrosomonadaceae</taxon>
        <taxon>Nitrosospira</taxon>
    </lineage>
</organism>
<dbReference type="RefSeq" id="WP_074743659.1">
    <property type="nucleotide sequence ID" value="NZ_FOCT01000001.1"/>
</dbReference>
<evidence type="ECO:0000313" key="2">
    <source>
        <dbReference type="Proteomes" id="UP000183898"/>
    </source>
</evidence>
<dbReference type="Pfam" id="PF11697">
    <property type="entry name" value="DUF3293"/>
    <property type="match status" value="1"/>
</dbReference>
<dbReference type="InterPro" id="IPR021710">
    <property type="entry name" value="DUF3293"/>
</dbReference>
<reference evidence="1 2" key="1">
    <citation type="submission" date="2016-10" db="EMBL/GenBank/DDBJ databases">
        <authorList>
            <person name="de Groot N.N."/>
        </authorList>
    </citation>
    <scope>NUCLEOTIDE SEQUENCE [LARGE SCALE GENOMIC DNA]</scope>
    <source>
        <strain evidence="1 2">Nl18</strain>
    </source>
</reference>
<sequence>MPYTEIPDDLIYAYRSAYYRAGLGHEAITLHVDQYSEPLARLLAASGHRCAAFITACNPFGAAESHEVNMKACLDLRKSLDRYVAKQSQIIEGEGIDPVGVWPAEKSFLVLGLDLETTKALGKEFGQNAVVWMEAEAIPRLILLR</sequence>
<evidence type="ECO:0008006" key="3">
    <source>
        <dbReference type="Google" id="ProtNLM"/>
    </source>
</evidence>
<protein>
    <recommendedName>
        <fullName evidence="3">DUF3293 domain-containing protein</fullName>
    </recommendedName>
</protein>